<protein>
    <recommendedName>
        <fullName evidence="5">PDZ domain-containing protein</fullName>
    </recommendedName>
</protein>
<evidence type="ECO:0000313" key="6">
    <source>
        <dbReference type="EMBL" id="GAA3579768.1"/>
    </source>
</evidence>
<evidence type="ECO:0000256" key="3">
    <source>
        <dbReference type="ARBA" id="ARBA00022801"/>
    </source>
</evidence>
<proteinExistence type="inferred from homology"/>
<evidence type="ECO:0000313" key="7">
    <source>
        <dbReference type="Proteomes" id="UP001500689"/>
    </source>
</evidence>
<feature type="compositionally biased region" description="Gly residues" evidence="4">
    <location>
        <begin position="229"/>
        <end position="302"/>
    </location>
</feature>
<keyword evidence="2" id="KW-0645">Protease</keyword>
<dbReference type="SUPFAM" id="SSF50156">
    <property type="entry name" value="PDZ domain-like"/>
    <property type="match status" value="1"/>
</dbReference>
<dbReference type="Gene3D" id="2.30.42.10">
    <property type="match status" value="1"/>
</dbReference>
<reference evidence="7" key="1">
    <citation type="journal article" date="2019" name="Int. J. Syst. Evol. Microbiol.">
        <title>The Global Catalogue of Microorganisms (GCM) 10K type strain sequencing project: providing services to taxonomists for standard genome sequencing and annotation.</title>
        <authorList>
            <consortium name="The Broad Institute Genomics Platform"/>
            <consortium name="The Broad Institute Genome Sequencing Center for Infectious Disease"/>
            <person name="Wu L."/>
            <person name="Ma J."/>
        </authorList>
    </citation>
    <scope>NUCLEOTIDE SEQUENCE [LARGE SCALE GENOMIC DNA]</scope>
    <source>
        <strain evidence="7">JCM 16898</strain>
    </source>
</reference>
<feature type="domain" description="PDZ" evidence="5">
    <location>
        <begin position="335"/>
        <end position="423"/>
    </location>
</feature>
<comment type="similarity">
    <text evidence="1">Belongs to the peptidase S1C family.</text>
</comment>
<dbReference type="InterPro" id="IPR051201">
    <property type="entry name" value="Chloro_Bact_Ser_Proteases"/>
</dbReference>
<dbReference type="SUPFAM" id="SSF50494">
    <property type="entry name" value="Trypsin-like serine proteases"/>
    <property type="match status" value="1"/>
</dbReference>
<dbReference type="Gene3D" id="2.40.10.10">
    <property type="entry name" value="Trypsin-like serine proteases"/>
    <property type="match status" value="2"/>
</dbReference>
<evidence type="ECO:0000256" key="1">
    <source>
        <dbReference type="ARBA" id="ARBA00010541"/>
    </source>
</evidence>
<keyword evidence="7" id="KW-1185">Reference proteome</keyword>
<gene>
    <name evidence="6" type="ORF">GCM10022222_75730</name>
</gene>
<dbReference type="InterPro" id="IPR043504">
    <property type="entry name" value="Peptidase_S1_PA_chymotrypsin"/>
</dbReference>
<name>A0ABP6Y9V0_9PSEU</name>
<feature type="region of interest" description="Disordered" evidence="4">
    <location>
        <begin position="229"/>
        <end position="308"/>
    </location>
</feature>
<dbReference type="PANTHER" id="PTHR43343:SF3">
    <property type="entry name" value="PROTEASE DO-LIKE 8, CHLOROPLASTIC"/>
    <property type="match status" value="1"/>
</dbReference>
<dbReference type="Pfam" id="PF13365">
    <property type="entry name" value="Trypsin_2"/>
    <property type="match status" value="1"/>
</dbReference>
<dbReference type="InterPro" id="IPR001940">
    <property type="entry name" value="Peptidase_S1C"/>
</dbReference>
<evidence type="ECO:0000259" key="5">
    <source>
        <dbReference type="PROSITE" id="PS50106"/>
    </source>
</evidence>
<sequence length="439" mass="41775">MGAIGLSVVVGLGVGHYVWQPHSASGNQDFGSVGTPGGASNTSLDPNAIAGKVNPGIVDVNTELGYQGAAAAGTGIVLTADGEVLTNNHVVEGATSIKVTDIGNGRSYTASVTGYDRSHDIAVLKLAGASGLATEKLGDSSKVTVGDAVVGIGNAGGTGGEPAVAAGRVRALNQSITASDESSGSSEKLTGLIQVDANIQSGDSGGPLANANGEVVGVDTAASAGYQFNGGGRRGSGQGGLGQGDGGFGQGQGGLGEGDGGFGQGQGGLGEGDGGFGQGQGGSGQDGSGQDGSGQNGSGRNGSSGQQGFAIPINQAISIAHQIVGGTASDTVHIGQSAFLGVTVSDGGGQQGQGAPGGTGTTGQGAAIQDLVSGGPAAKAGLTAGDVITALDGKAVDSATTLTTLMDQHHPGDKLTLTVVSATGGQHDVTVTPVQGPVG</sequence>
<dbReference type="Pfam" id="PF13180">
    <property type="entry name" value="PDZ_2"/>
    <property type="match status" value="1"/>
</dbReference>
<dbReference type="Proteomes" id="UP001500689">
    <property type="component" value="Unassembled WGS sequence"/>
</dbReference>
<accession>A0ABP6Y9V0</accession>
<dbReference type="InterPro" id="IPR036034">
    <property type="entry name" value="PDZ_sf"/>
</dbReference>
<dbReference type="PRINTS" id="PR00834">
    <property type="entry name" value="PROTEASES2C"/>
</dbReference>
<comment type="caution">
    <text evidence="6">The sequence shown here is derived from an EMBL/GenBank/DDBJ whole genome shotgun (WGS) entry which is preliminary data.</text>
</comment>
<dbReference type="InterPro" id="IPR001478">
    <property type="entry name" value="PDZ"/>
</dbReference>
<keyword evidence="3" id="KW-0378">Hydrolase</keyword>
<organism evidence="6 7">
    <name type="scientific">Amycolatopsis ultiminotia</name>
    <dbReference type="NCBI Taxonomy" id="543629"/>
    <lineage>
        <taxon>Bacteria</taxon>
        <taxon>Bacillati</taxon>
        <taxon>Actinomycetota</taxon>
        <taxon>Actinomycetes</taxon>
        <taxon>Pseudonocardiales</taxon>
        <taxon>Pseudonocardiaceae</taxon>
        <taxon>Amycolatopsis</taxon>
    </lineage>
</organism>
<dbReference type="EMBL" id="BAAAZN010000024">
    <property type="protein sequence ID" value="GAA3579768.1"/>
    <property type="molecule type" value="Genomic_DNA"/>
</dbReference>
<evidence type="ECO:0000256" key="2">
    <source>
        <dbReference type="ARBA" id="ARBA00022670"/>
    </source>
</evidence>
<dbReference type="SMART" id="SM00228">
    <property type="entry name" value="PDZ"/>
    <property type="match status" value="1"/>
</dbReference>
<dbReference type="PROSITE" id="PS50106">
    <property type="entry name" value="PDZ"/>
    <property type="match status" value="1"/>
</dbReference>
<evidence type="ECO:0000256" key="4">
    <source>
        <dbReference type="SAM" id="MobiDB-lite"/>
    </source>
</evidence>
<dbReference type="PANTHER" id="PTHR43343">
    <property type="entry name" value="PEPTIDASE S12"/>
    <property type="match status" value="1"/>
</dbReference>
<dbReference type="InterPro" id="IPR009003">
    <property type="entry name" value="Peptidase_S1_PA"/>
</dbReference>